<reference evidence="2 3" key="1">
    <citation type="submission" date="2024-06" db="EMBL/GenBank/DDBJ databases">
        <title>The Natural Products Discovery Center: Release of the First 8490 Sequenced Strains for Exploring Actinobacteria Biosynthetic Diversity.</title>
        <authorList>
            <person name="Kalkreuter E."/>
            <person name="Kautsar S.A."/>
            <person name="Yang D."/>
            <person name="Bader C.D."/>
            <person name="Teijaro C.N."/>
            <person name="Fluegel L."/>
            <person name="Davis C.M."/>
            <person name="Simpson J.R."/>
            <person name="Lauterbach L."/>
            <person name="Steele A.D."/>
            <person name="Gui C."/>
            <person name="Meng S."/>
            <person name="Li G."/>
            <person name="Viehrig K."/>
            <person name="Ye F."/>
            <person name="Su P."/>
            <person name="Kiefer A.F."/>
            <person name="Nichols A."/>
            <person name="Cepeda A.J."/>
            <person name="Yan W."/>
            <person name="Fan B."/>
            <person name="Jiang Y."/>
            <person name="Adhikari A."/>
            <person name="Zheng C.-J."/>
            <person name="Schuster L."/>
            <person name="Cowan T.M."/>
            <person name="Smanski M.J."/>
            <person name="Chevrette M.G."/>
            <person name="De Carvalho L.P.S."/>
            <person name="Shen B."/>
        </authorList>
    </citation>
    <scope>NUCLEOTIDE SEQUENCE [LARGE SCALE GENOMIC DNA]</scope>
    <source>
        <strain evidence="2 3">NPDC046838</strain>
    </source>
</reference>
<keyword evidence="1" id="KW-0472">Membrane</keyword>
<gene>
    <name evidence="2" type="ORF">ABZ921_00940</name>
</gene>
<dbReference type="EMBL" id="JBEYXV010000001">
    <property type="protein sequence ID" value="MEU6819163.1"/>
    <property type="molecule type" value="Genomic_DNA"/>
</dbReference>
<dbReference type="RefSeq" id="WP_306337737.1">
    <property type="nucleotide sequence ID" value="NZ_JBEYXV010000001.1"/>
</dbReference>
<proteinExistence type="predicted"/>
<comment type="caution">
    <text evidence="2">The sequence shown here is derived from an EMBL/GenBank/DDBJ whole genome shotgun (WGS) entry which is preliminary data.</text>
</comment>
<evidence type="ECO:0000313" key="3">
    <source>
        <dbReference type="Proteomes" id="UP001551176"/>
    </source>
</evidence>
<sequence>MTTLALYLPGSGALPRWMQITVGVVVLGLVAARIWLTFRRRK</sequence>
<dbReference type="Proteomes" id="UP001551176">
    <property type="component" value="Unassembled WGS sequence"/>
</dbReference>
<organism evidence="2 3">
    <name type="scientific">Streptomyces atriruber</name>
    <dbReference type="NCBI Taxonomy" id="545121"/>
    <lineage>
        <taxon>Bacteria</taxon>
        <taxon>Bacillati</taxon>
        <taxon>Actinomycetota</taxon>
        <taxon>Actinomycetes</taxon>
        <taxon>Kitasatosporales</taxon>
        <taxon>Streptomycetaceae</taxon>
        <taxon>Streptomyces</taxon>
    </lineage>
</organism>
<accession>A0ABV3BDU0</accession>
<protein>
    <submittedName>
        <fullName evidence="2">Uncharacterized protein</fullName>
    </submittedName>
</protein>
<evidence type="ECO:0000313" key="2">
    <source>
        <dbReference type="EMBL" id="MEU6819163.1"/>
    </source>
</evidence>
<keyword evidence="1" id="KW-1133">Transmembrane helix</keyword>
<feature type="transmembrane region" description="Helical" evidence="1">
    <location>
        <begin position="17"/>
        <end position="36"/>
    </location>
</feature>
<evidence type="ECO:0000256" key="1">
    <source>
        <dbReference type="SAM" id="Phobius"/>
    </source>
</evidence>
<keyword evidence="3" id="KW-1185">Reference proteome</keyword>
<keyword evidence="1" id="KW-0812">Transmembrane</keyword>
<name>A0ABV3BDU0_9ACTN</name>